<gene>
    <name evidence="7" type="ORF">EB796_003060</name>
</gene>
<evidence type="ECO:0000256" key="5">
    <source>
        <dbReference type="SAM" id="Phobius"/>
    </source>
</evidence>
<dbReference type="InterPro" id="IPR050745">
    <property type="entry name" value="Multifunctional_regulatory"/>
</dbReference>
<keyword evidence="5" id="KW-0812">Transmembrane</keyword>
<dbReference type="SUPFAM" id="SSF48403">
    <property type="entry name" value="Ankyrin repeat"/>
    <property type="match status" value="1"/>
</dbReference>
<sequence length="731" mass="82039">MISLKSVQCSLWNLWLWLIEIWEFLVLMTLGVHPARNILTLHRVSKETTEVVNTCLEVYSRSAVGSSLSQIKDLLSSCDPLSIAKLSTDSGYNLLQLAVLKSDIEFTEYLLAVKKVNPNICKCSLPLHIALRLGSVDMVRLLLSHKAKPQLPHGMCYPQAHVPVYSSHSKFFFVSPSMVCGGASKDAYKRAIDRDDTLFLQLLLQKKSSPRLNVVLLQYACSINAIRCVKHLVELWHVDVNCTDNRGYSSIMHSVDSNMEVIHYLVAQGAEVNLSSYKSQTLLHQLFCPEKEVVSHVVEKTKLFLALGADQIVNNYDVFRNTALHYLCIKYSLYGNTGHEYELRQCLGLFLSHNAETFLVDSDSCLPLQRLLQHPDSISSPKGVEAAADSELNSESADDLDQSPDPYHSHRIYMLLELFSQYSPSALHTVINKENETCMFYILRMSLDYVDQSYWPCIRLLQDNGANINHVAVTRPQGSSKSVRPGEVHIQSLLSIVRDKAMEELKIAANGTRCKLVISQTLKTLFQLGLDPNALHVQCSTSDQAENVKALAAFTQLLPGCSSASQLSLLKEWIRISLQWGANPDLQLYRCEPQICTSQGSIFLRQVTAIPITRCFHDSMARHWANHPEEMKRIALLLGSCMSHRVLQTTLSTTSASPTLLSQLSSYTTQPSEEQKDLTIFFHSLTSEPKSLQSLAQFQIYETLGRKAHPDLLKSLPIPSFLKSQISLETL</sequence>
<keyword evidence="5" id="KW-1133">Transmembrane helix</keyword>
<keyword evidence="2 3" id="KW-0040">ANK repeat</keyword>
<dbReference type="SMART" id="SM00969">
    <property type="entry name" value="SOCS_box"/>
    <property type="match status" value="1"/>
</dbReference>
<feature type="repeat" description="ANK" evidence="3">
    <location>
        <begin position="122"/>
        <end position="154"/>
    </location>
</feature>
<keyword evidence="5" id="KW-0472">Membrane</keyword>
<feature type="region of interest" description="Disordered" evidence="4">
    <location>
        <begin position="377"/>
        <end position="403"/>
    </location>
</feature>
<dbReference type="Pfam" id="PF07525">
    <property type="entry name" value="SOCS_box"/>
    <property type="match status" value="1"/>
</dbReference>
<accession>A0A7J7KKX9</accession>
<comment type="caution">
    <text evidence="7">The sequence shown here is derived from an EMBL/GenBank/DDBJ whole genome shotgun (WGS) entry which is preliminary data.</text>
</comment>
<dbReference type="Proteomes" id="UP000593567">
    <property type="component" value="Unassembled WGS sequence"/>
</dbReference>
<evidence type="ECO:0000256" key="4">
    <source>
        <dbReference type="SAM" id="MobiDB-lite"/>
    </source>
</evidence>
<feature type="domain" description="SOCS box" evidence="6">
    <location>
        <begin position="689"/>
        <end position="729"/>
    </location>
</feature>
<evidence type="ECO:0000256" key="1">
    <source>
        <dbReference type="ARBA" id="ARBA00022737"/>
    </source>
</evidence>
<dbReference type="EMBL" id="VXIV02000390">
    <property type="protein sequence ID" value="KAF6038614.1"/>
    <property type="molecule type" value="Genomic_DNA"/>
</dbReference>
<dbReference type="PANTHER" id="PTHR24189:SF50">
    <property type="entry name" value="ANKYRIN REPEAT AND SOCS BOX PROTEIN 2"/>
    <property type="match status" value="1"/>
</dbReference>
<dbReference type="PANTHER" id="PTHR24189">
    <property type="entry name" value="MYOTROPHIN"/>
    <property type="match status" value="1"/>
</dbReference>
<proteinExistence type="predicted"/>
<dbReference type="Pfam" id="PF12796">
    <property type="entry name" value="Ank_2"/>
    <property type="match status" value="2"/>
</dbReference>
<feature type="transmembrane region" description="Helical" evidence="5">
    <location>
        <begin position="12"/>
        <end position="32"/>
    </location>
</feature>
<evidence type="ECO:0000259" key="6">
    <source>
        <dbReference type="SMART" id="SM00969"/>
    </source>
</evidence>
<dbReference type="Gene3D" id="1.25.40.20">
    <property type="entry name" value="Ankyrin repeat-containing domain"/>
    <property type="match status" value="1"/>
</dbReference>
<evidence type="ECO:0000313" key="7">
    <source>
        <dbReference type="EMBL" id="KAF6038614.1"/>
    </source>
</evidence>
<organism evidence="7 8">
    <name type="scientific">Bugula neritina</name>
    <name type="common">Brown bryozoan</name>
    <name type="synonym">Sertularia neritina</name>
    <dbReference type="NCBI Taxonomy" id="10212"/>
    <lineage>
        <taxon>Eukaryota</taxon>
        <taxon>Metazoa</taxon>
        <taxon>Spiralia</taxon>
        <taxon>Lophotrochozoa</taxon>
        <taxon>Bryozoa</taxon>
        <taxon>Gymnolaemata</taxon>
        <taxon>Cheilostomatida</taxon>
        <taxon>Flustrina</taxon>
        <taxon>Buguloidea</taxon>
        <taxon>Bugulidae</taxon>
        <taxon>Bugula</taxon>
    </lineage>
</organism>
<evidence type="ECO:0000256" key="3">
    <source>
        <dbReference type="PROSITE-ProRule" id="PRU00023"/>
    </source>
</evidence>
<protein>
    <recommendedName>
        <fullName evidence="6">SOCS box domain-containing protein</fullName>
    </recommendedName>
</protein>
<evidence type="ECO:0000313" key="8">
    <source>
        <dbReference type="Proteomes" id="UP000593567"/>
    </source>
</evidence>
<keyword evidence="1" id="KW-0677">Repeat</keyword>
<keyword evidence="8" id="KW-1185">Reference proteome</keyword>
<dbReference type="InterPro" id="IPR001496">
    <property type="entry name" value="SOCS_box"/>
</dbReference>
<name>A0A7J7KKX9_BUGNE</name>
<dbReference type="InterPro" id="IPR036770">
    <property type="entry name" value="Ankyrin_rpt-contain_sf"/>
</dbReference>
<dbReference type="SMART" id="SM00248">
    <property type="entry name" value="ANK"/>
    <property type="match status" value="6"/>
</dbReference>
<dbReference type="InterPro" id="IPR002110">
    <property type="entry name" value="Ankyrin_rpt"/>
</dbReference>
<reference evidence="7" key="1">
    <citation type="submission" date="2020-06" db="EMBL/GenBank/DDBJ databases">
        <title>Draft genome of Bugula neritina, a colonial animal packing powerful symbionts and potential medicines.</title>
        <authorList>
            <person name="Rayko M."/>
        </authorList>
    </citation>
    <scope>NUCLEOTIDE SEQUENCE [LARGE SCALE GENOMIC DNA]</scope>
    <source>
        <strain evidence="7">Kwan_BN1</strain>
    </source>
</reference>
<dbReference type="OrthoDB" id="3246549at2759"/>
<dbReference type="AlphaFoldDB" id="A0A7J7KKX9"/>
<dbReference type="PROSITE" id="PS50088">
    <property type="entry name" value="ANK_REPEAT"/>
    <property type="match status" value="1"/>
</dbReference>
<evidence type="ECO:0000256" key="2">
    <source>
        <dbReference type="ARBA" id="ARBA00023043"/>
    </source>
</evidence>